<organism evidence="2 3">
    <name type="scientific">Dyella lipolytica</name>
    <dbReference type="NCBI Taxonomy" id="1867835"/>
    <lineage>
        <taxon>Bacteria</taxon>
        <taxon>Pseudomonadati</taxon>
        <taxon>Pseudomonadota</taxon>
        <taxon>Gammaproteobacteria</taxon>
        <taxon>Lysobacterales</taxon>
        <taxon>Rhodanobacteraceae</taxon>
        <taxon>Dyella</taxon>
    </lineage>
</organism>
<accession>A0ABW8IVX7</accession>
<dbReference type="EMBL" id="JADIKG010000012">
    <property type="protein sequence ID" value="MFK2874150.1"/>
    <property type="molecule type" value="Genomic_DNA"/>
</dbReference>
<name>A0ABW8IVX7_9GAMM</name>
<evidence type="ECO:0000313" key="3">
    <source>
        <dbReference type="Proteomes" id="UP001620405"/>
    </source>
</evidence>
<dbReference type="InterPro" id="IPR017850">
    <property type="entry name" value="Alkaline_phosphatase_core_sf"/>
</dbReference>
<protein>
    <submittedName>
        <fullName evidence="2">Phosphoesterase</fullName>
    </submittedName>
</protein>
<evidence type="ECO:0000256" key="1">
    <source>
        <dbReference type="ARBA" id="ARBA00022801"/>
    </source>
</evidence>
<dbReference type="PANTHER" id="PTHR31956">
    <property type="entry name" value="NON-SPECIFIC PHOSPHOLIPASE C4-RELATED"/>
    <property type="match status" value="1"/>
</dbReference>
<dbReference type="Proteomes" id="UP001620405">
    <property type="component" value="Unassembled WGS sequence"/>
</dbReference>
<evidence type="ECO:0000313" key="2">
    <source>
        <dbReference type="EMBL" id="MFK2874150.1"/>
    </source>
</evidence>
<gene>
    <name evidence="2" type="ORF">ISP13_11450</name>
</gene>
<keyword evidence="1" id="KW-0378">Hydrolase</keyword>
<comment type="caution">
    <text evidence="2">The sequence shown here is derived from an EMBL/GenBank/DDBJ whole genome shotgun (WGS) entry which is preliminary data.</text>
</comment>
<dbReference type="PANTHER" id="PTHR31956:SF8">
    <property type="entry name" value="ACID PHOSPHATASE PHOA (AFU_ORTHOLOGUE AFUA_1G03570)"/>
    <property type="match status" value="1"/>
</dbReference>
<sequence length="385" mass="41193">MFSYVSTDTGSRHALARIIPRLVALVVMLCVSTACLAASTSGTAPVRHVFIIVLENESYAVTFGQNSLAPYLAHELPKQGALLPHYYGIGHYSLDNYVAMISGQAPNAATQNDCTIYSEFVATATKPDANGQWPGSGCVYPKNVPTIADQLTTAGLSWKAYMEDMGADPSRESATCGHVAIGADDPTRHATPKDQYAAKHNPFVYFHSIIDDTNYCGTHVVNLDALTNDLAHIDTTPNYVYITPNLCHDGHDAPCQNGEQGGLISADAFLRTWVPRILNSPAFQKDGLLVITFDEGTDAVACCNEKGLPGGPQPGQYGPGGGQIGAVLISPFIAPGTTSTVPYNHYNLLRSIEDFFGLEHLGYAGAKHLRTFGSDVFTAHPSLSK</sequence>
<dbReference type="InterPro" id="IPR007312">
    <property type="entry name" value="Phosphoesterase"/>
</dbReference>
<keyword evidence="3" id="KW-1185">Reference proteome</keyword>
<proteinExistence type="predicted"/>
<dbReference type="RefSeq" id="WP_284401334.1">
    <property type="nucleotide sequence ID" value="NZ_BSNQ01000009.1"/>
</dbReference>
<dbReference type="Gene3D" id="3.40.720.10">
    <property type="entry name" value="Alkaline Phosphatase, subunit A"/>
    <property type="match status" value="1"/>
</dbReference>
<reference evidence="2 3" key="1">
    <citation type="submission" date="2020-10" db="EMBL/GenBank/DDBJ databases">
        <title>Phylogeny of dyella-like bacteria.</title>
        <authorList>
            <person name="Fu J."/>
        </authorList>
    </citation>
    <scope>NUCLEOTIDE SEQUENCE [LARGE SCALE GENOMIC DNA]</scope>
    <source>
        <strain evidence="2 3">DHOB07</strain>
    </source>
</reference>
<dbReference type="Pfam" id="PF04185">
    <property type="entry name" value="Phosphoesterase"/>
    <property type="match status" value="1"/>
</dbReference>